<dbReference type="Proteomes" id="UP001416858">
    <property type="component" value="Unassembled WGS sequence"/>
</dbReference>
<dbReference type="EMBL" id="BAABRO010000018">
    <property type="protein sequence ID" value="GAA5509973.1"/>
    <property type="molecule type" value="Genomic_DNA"/>
</dbReference>
<protein>
    <submittedName>
        <fullName evidence="1">Uncharacterized protein</fullName>
    </submittedName>
</protein>
<evidence type="ECO:0000313" key="1">
    <source>
        <dbReference type="EMBL" id="GAA5509973.1"/>
    </source>
</evidence>
<evidence type="ECO:0000313" key="2">
    <source>
        <dbReference type="Proteomes" id="UP001416858"/>
    </source>
</evidence>
<keyword evidence="2" id="KW-1185">Reference proteome</keyword>
<gene>
    <name evidence="1" type="ORF">Rcae01_05478</name>
</gene>
<comment type="caution">
    <text evidence="1">The sequence shown here is derived from an EMBL/GenBank/DDBJ whole genome shotgun (WGS) entry which is preliminary data.</text>
</comment>
<organism evidence="1 2">
    <name type="scientific">Novipirellula caenicola</name>
    <dbReference type="NCBI Taxonomy" id="1536901"/>
    <lineage>
        <taxon>Bacteria</taxon>
        <taxon>Pseudomonadati</taxon>
        <taxon>Planctomycetota</taxon>
        <taxon>Planctomycetia</taxon>
        <taxon>Pirellulales</taxon>
        <taxon>Pirellulaceae</taxon>
        <taxon>Novipirellula</taxon>
    </lineage>
</organism>
<accession>A0ABP9W0G1</accession>
<name>A0ABP9W0G1_9BACT</name>
<proteinExistence type="predicted"/>
<sequence>MHQVKLFKSVDTEMADMEYQINRWMRKSGARIISITGNIAGSPNTSGGPLSSFAASDLFVIVLYEIDAPQKPQ</sequence>
<reference evidence="1 2" key="1">
    <citation type="submission" date="2024-02" db="EMBL/GenBank/DDBJ databases">
        <title>Rhodopirellula caenicola NBRC 110016.</title>
        <authorList>
            <person name="Ichikawa N."/>
            <person name="Katano-Makiyama Y."/>
            <person name="Hidaka K."/>
        </authorList>
    </citation>
    <scope>NUCLEOTIDE SEQUENCE [LARGE SCALE GENOMIC DNA]</scope>
    <source>
        <strain evidence="1 2">NBRC 110016</strain>
    </source>
</reference>